<sequence length="134" mass="14210">MAGVRAPGRVLFSPCYLGCTIGQVTFGRLQMKMGRNVALVALLVWAYAAVAEPPATPAVTLDQAVRQVQSDTGGKVLSAEPHRLGRRLEYRIKVLTPEGHVRVVAVSSETGKTPGSTRSTRSSSGKPGGSKEKH</sequence>
<feature type="region of interest" description="Disordered" evidence="1">
    <location>
        <begin position="105"/>
        <end position="134"/>
    </location>
</feature>
<dbReference type="EMBL" id="BAAAFO010000003">
    <property type="protein sequence ID" value="GAA0252775.1"/>
    <property type="molecule type" value="Genomic_DNA"/>
</dbReference>
<dbReference type="Proteomes" id="UP001500657">
    <property type="component" value="Unassembled WGS sequence"/>
</dbReference>
<protein>
    <recommendedName>
        <fullName evidence="4">PepSY domain-containing protein</fullName>
    </recommendedName>
</protein>
<accession>A0ABP3E526</accession>
<evidence type="ECO:0008006" key="4">
    <source>
        <dbReference type="Google" id="ProtNLM"/>
    </source>
</evidence>
<evidence type="ECO:0000256" key="1">
    <source>
        <dbReference type="SAM" id="MobiDB-lite"/>
    </source>
</evidence>
<keyword evidence="3" id="KW-1185">Reference proteome</keyword>
<reference evidence="3" key="1">
    <citation type="journal article" date="2019" name="Int. J. Syst. Evol. Microbiol.">
        <title>The Global Catalogue of Microorganisms (GCM) 10K type strain sequencing project: providing services to taxonomists for standard genome sequencing and annotation.</title>
        <authorList>
            <consortium name="The Broad Institute Genomics Platform"/>
            <consortium name="The Broad Institute Genome Sequencing Center for Infectious Disease"/>
            <person name="Wu L."/>
            <person name="Ma J."/>
        </authorList>
    </citation>
    <scope>NUCLEOTIDE SEQUENCE [LARGE SCALE GENOMIC DNA]</scope>
    <source>
        <strain evidence="3">JCM 16242</strain>
    </source>
</reference>
<evidence type="ECO:0000313" key="2">
    <source>
        <dbReference type="EMBL" id="GAA0252775.1"/>
    </source>
</evidence>
<proteinExistence type="predicted"/>
<organism evidence="2 3">
    <name type="scientific">Rhodanobacter caeni</name>
    <dbReference type="NCBI Taxonomy" id="657654"/>
    <lineage>
        <taxon>Bacteria</taxon>
        <taxon>Pseudomonadati</taxon>
        <taxon>Pseudomonadota</taxon>
        <taxon>Gammaproteobacteria</taxon>
        <taxon>Lysobacterales</taxon>
        <taxon>Rhodanobacteraceae</taxon>
        <taxon>Rhodanobacter</taxon>
    </lineage>
</organism>
<comment type="caution">
    <text evidence="2">The sequence shown here is derived from an EMBL/GenBank/DDBJ whole genome shotgun (WGS) entry which is preliminary data.</text>
</comment>
<gene>
    <name evidence="2" type="ORF">GCM10009126_17580</name>
</gene>
<feature type="compositionally biased region" description="Low complexity" evidence="1">
    <location>
        <begin position="110"/>
        <end position="125"/>
    </location>
</feature>
<name>A0ABP3E526_9GAMM</name>
<evidence type="ECO:0000313" key="3">
    <source>
        <dbReference type="Proteomes" id="UP001500657"/>
    </source>
</evidence>